<reference evidence="2" key="1">
    <citation type="submission" date="2016-10" db="EMBL/GenBank/DDBJ databases">
        <authorList>
            <person name="Varghese N."/>
            <person name="Submissions S."/>
        </authorList>
    </citation>
    <scope>NUCLEOTIDE SEQUENCE [LARGE SCALE GENOMIC DNA]</scope>
    <source>
        <strain evidence="2">DSM 100420</strain>
    </source>
</reference>
<keyword evidence="2" id="KW-1185">Reference proteome</keyword>
<proteinExistence type="predicted"/>
<dbReference type="Proteomes" id="UP000198914">
    <property type="component" value="Unassembled WGS sequence"/>
</dbReference>
<dbReference type="EMBL" id="FNPX01000018">
    <property type="protein sequence ID" value="SDZ51574.1"/>
    <property type="molecule type" value="Genomic_DNA"/>
</dbReference>
<dbReference type="RefSeq" id="WP_092647486.1">
    <property type="nucleotide sequence ID" value="NZ_FNPX01000018.1"/>
</dbReference>
<dbReference type="STRING" id="1244108.SAMN05444004_11859"/>
<accession>A0A1H3TMU1</accession>
<name>A0A1H3TMU1_9RHOB</name>
<protein>
    <submittedName>
        <fullName evidence="1">Uncharacterized protein</fullName>
    </submittedName>
</protein>
<dbReference type="OrthoDB" id="7659361at2"/>
<evidence type="ECO:0000313" key="2">
    <source>
        <dbReference type="Proteomes" id="UP000198914"/>
    </source>
</evidence>
<organism evidence="1 2">
    <name type="scientific">Jannaschia faecimaris</name>
    <dbReference type="NCBI Taxonomy" id="1244108"/>
    <lineage>
        <taxon>Bacteria</taxon>
        <taxon>Pseudomonadati</taxon>
        <taxon>Pseudomonadota</taxon>
        <taxon>Alphaproteobacteria</taxon>
        <taxon>Rhodobacterales</taxon>
        <taxon>Roseobacteraceae</taxon>
        <taxon>Jannaschia</taxon>
    </lineage>
</organism>
<sequence length="90" mass="9938">MRFRNPLIARGGPPVSLNVRAARWGATAVVLGGVFLAVPVYDGWSDAQARIEADPLVCGKLVKFDIPNGQEQTLRQKLTQFFIDRCEVPQ</sequence>
<dbReference type="AlphaFoldDB" id="A0A1H3TMU1"/>
<evidence type="ECO:0000313" key="1">
    <source>
        <dbReference type="EMBL" id="SDZ51574.1"/>
    </source>
</evidence>
<gene>
    <name evidence="1" type="ORF">SAMN05444004_11859</name>
</gene>